<feature type="transmembrane region" description="Helical" evidence="1">
    <location>
        <begin position="139"/>
        <end position="160"/>
    </location>
</feature>
<evidence type="ECO:0000313" key="2">
    <source>
        <dbReference type="EMBL" id="MBW6394034.1"/>
    </source>
</evidence>
<keyword evidence="1" id="KW-0812">Transmembrane</keyword>
<keyword evidence="1" id="KW-0472">Membrane</keyword>
<protein>
    <submittedName>
        <fullName evidence="2">VIT family protein</fullName>
    </submittedName>
</protein>
<accession>A0ABS6ZVF2</accession>
<comment type="caution">
    <text evidence="2">The sequence shown here is derived from an EMBL/GenBank/DDBJ whole genome shotgun (WGS) entry which is preliminary data.</text>
</comment>
<evidence type="ECO:0000313" key="3">
    <source>
        <dbReference type="Proteomes" id="UP000724268"/>
    </source>
</evidence>
<feature type="transmembrane region" description="Helical" evidence="1">
    <location>
        <begin position="49"/>
        <end position="71"/>
    </location>
</feature>
<evidence type="ECO:0000256" key="1">
    <source>
        <dbReference type="SAM" id="Phobius"/>
    </source>
</evidence>
<dbReference type="Proteomes" id="UP000724268">
    <property type="component" value="Unassembled WGS sequence"/>
</dbReference>
<keyword evidence="1" id="KW-1133">Transmembrane helix</keyword>
<feature type="transmembrane region" description="Helical" evidence="1">
    <location>
        <begin position="83"/>
        <end position="106"/>
    </location>
</feature>
<reference evidence="2 3" key="1">
    <citation type="submission" date="2021-07" db="EMBL/GenBank/DDBJ databases">
        <title>Thermus aquaticus gen. n. and sp. n., a nonsporulating extreme thermophile.</title>
        <authorList>
            <person name="Hu C.-J."/>
            <person name="Li W.-J."/>
            <person name="Xian W.-D."/>
        </authorList>
    </citation>
    <scope>NUCLEOTIDE SEQUENCE [LARGE SCALE GENOMIC DNA]</scope>
    <source>
        <strain evidence="2 3">SYSU G05001</strain>
    </source>
</reference>
<name>A0ABS6ZVF2_9DEIN</name>
<sequence>MKLADLVQSERHLVLQVVQPALLGLMDGSVATLAPLFAAAELTGQPHSAFLVGMAAALGAGISMGLAEAVSDDGKLSGRGHPLLRGGVTGLATFLGGTFHTLPFLIPQIRLALLLASMVVVVELLAIAWIRYRYMKSSLWSTVIQVLGGGLIVFFVGLTLGRFGG</sequence>
<feature type="transmembrane region" description="Helical" evidence="1">
    <location>
        <begin position="112"/>
        <end position="132"/>
    </location>
</feature>
<dbReference type="EMBL" id="JAHXRS010000002">
    <property type="protein sequence ID" value="MBW6394034.1"/>
    <property type="molecule type" value="Genomic_DNA"/>
</dbReference>
<feature type="transmembrane region" description="Helical" evidence="1">
    <location>
        <begin position="12"/>
        <end position="37"/>
    </location>
</feature>
<gene>
    <name evidence="2" type="ORF">KZX47_02495</name>
</gene>
<organism evidence="2 3">
    <name type="scientific">Thermus brevis</name>
    <dbReference type="NCBI Taxonomy" id="2862456"/>
    <lineage>
        <taxon>Bacteria</taxon>
        <taxon>Thermotogati</taxon>
        <taxon>Deinococcota</taxon>
        <taxon>Deinococci</taxon>
        <taxon>Thermales</taxon>
        <taxon>Thermaceae</taxon>
        <taxon>Thermus</taxon>
    </lineage>
</organism>
<proteinExistence type="predicted"/>
<keyword evidence="3" id="KW-1185">Reference proteome</keyword>
<dbReference type="RefSeq" id="WP_135255860.1">
    <property type="nucleotide sequence ID" value="NZ_JAHXRS010000002.1"/>
</dbReference>